<proteinExistence type="inferred from homology"/>
<gene>
    <name evidence="18" type="ORF">Dda_8373</name>
</gene>
<evidence type="ECO:0000256" key="13">
    <source>
        <dbReference type="ARBA" id="ARBA00045077"/>
    </source>
</evidence>
<evidence type="ECO:0000256" key="12">
    <source>
        <dbReference type="ARBA" id="ARBA00044502"/>
    </source>
</evidence>
<keyword evidence="9" id="KW-1015">Disulfide bond</keyword>
<keyword evidence="16" id="KW-0732">Signal</keyword>
<comment type="similarity">
    <text evidence="12">Belongs to the polysaccharide monooxygenase AA9 family.</text>
</comment>
<dbReference type="GO" id="GO:0004497">
    <property type="term" value="F:monooxygenase activity"/>
    <property type="evidence" value="ECO:0007669"/>
    <property type="project" value="UniProtKB-KW"/>
</dbReference>
<comment type="subcellular location">
    <subcellularLocation>
        <location evidence="2">Secreted</location>
    </subcellularLocation>
</comment>
<keyword evidence="10" id="KW-0119">Carbohydrate metabolism</keyword>
<evidence type="ECO:0000256" key="4">
    <source>
        <dbReference type="ARBA" id="ARBA00022723"/>
    </source>
</evidence>
<dbReference type="AlphaFoldDB" id="A0AAD6NET4"/>
<evidence type="ECO:0000256" key="9">
    <source>
        <dbReference type="ARBA" id="ARBA00023157"/>
    </source>
</evidence>
<protein>
    <recommendedName>
        <fullName evidence="14">lytic cellulose monooxygenase (C4-dehydrogenating)</fullName>
        <ecNumber evidence="14">1.14.99.56</ecNumber>
    </recommendedName>
</protein>
<keyword evidence="5" id="KW-0136">Cellulose degradation</keyword>
<organism evidence="18 19">
    <name type="scientific">Drechslerella dactyloides</name>
    <name type="common">Nematode-trapping fungus</name>
    <name type="synonym">Arthrobotrys dactyloides</name>
    <dbReference type="NCBI Taxonomy" id="74499"/>
    <lineage>
        <taxon>Eukaryota</taxon>
        <taxon>Fungi</taxon>
        <taxon>Dikarya</taxon>
        <taxon>Ascomycota</taxon>
        <taxon>Pezizomycotina</taxon>
        <taxon>Orbiliomycetes</taxon>
        <taxon>Orbiliales</taxon>
        <taxon>Orbiliaceae</taxon>
        <taxon>Drechslerella</taxon>
    </lineage>
</organism>
<evidence type="ECO:0000256" key="5">
    <source>
        <dbReference type="ARBA" id="ARBA00023001"/>
    </source>
</evidence>
<comment type="catalytic activity">
    <reaction evidence="13">
        <text>[(1-&gt;4)-beta-D-glucosyl]n+m + reduced acceptor + O2 = 4-dehydro-beta-D-glucosyl-[(1-&gt;4)-beta-D-glucosyl]n-1 + [(1-&gt;4)-beta-D-glucosyl]m + acceptor + H2O.</text>
        <dbReference type="EC" id="1.14.99.56"/>
    </reaction>
</comment>
<keyword evidence="11" id="KW-0624">Polysaccharide degradation</keyword>
<reference evidence="18" key="1">
    <citation type="submission" date="2023-01" db="EMBL/GenBank/DDBJ databases">
        <title>The chitinases involved in constricting ring structure development in the nematode-trapping fungus Drechslerella dactyloides.</title>
        <authorList>
            <person name="Wang R."/>
            <person name="Zhang L."/>
            <person name="Tang P."/>
            <person name="Li S."/>
            <person name="Liang L."/>
        </authorList>
    </citation>
    <scope>NUCLEOTIDE SEQUENCE</scope>
    <source>
        <strain evidence="18">YMF1.00031</strain>
    </source>
</reference>
<evidence type="ECO:0000256" key="2">
    <source>
        <dbReference type="ARBA" id="ARBA00004613"/>
    </source>
</evidence>
<evidence type="ECO:0000256" key="10">
    <source>
        <dbReference type="ARBA" id="ARBA00023277"/>
    </source>
</evidence>
<dbReference type="Gene3D" id="2.70.50.70">
    <property type="match status" value="1"/>
</dbReference>
<evidence type="ECO:0000256" key="7">
    <source>
        <dbReference type="ARBA" id="ARBA00023008"/>
    </source>
</evidence>
<dbReference type="EC" id="1.14.99.56" evidence="14"/>
<keyword evidence="3" id="KW-0964">Secreted</keyword>
<comment type="cofactor">
    <cofactor evidence="1">
        <name>Cu(2+)</name>
        <dbReference type="ChEBI" id="CHEBI:29036"/>
    </cofactor>
</comment>
<evidence type="ECO:0000259" key="17">
    <source>
        <dbReference type="Pfam" id="PF03443"/>
    </source>
</evidence>
<evidence type="ECO:0000313" key="18">
    <source>
        <dbReference type="EMBL" id="KAJ6256511.1"/>
    </source>
</evidence>
<dbReference type="GO" id="GO:0030245">
    <property type="term" value="P:cellulose catabolic process"/>
    <property type="evidence" value="ECO:0007669"/>
    <property type="project" value="UniProtKB-KW"/>
</dbReference>
<evidence type="ECO:0000256" key="16">
    <source>
        <dbReference type="SAM" id="SignalP"/>
    </source>
</evidence>
<evidence type="ECO:0000313" key="19">
    <source>
        <dbReference type="Proteomes" id="UP001221413"/>
    </source>
</evidence>
<dbReference type="Proteomes" id="UP001221413">
    <property type="component" value="Unassembled WGS sequence"/>
</dbReference>
<dbReference type="GO" id="GO:0046872">
    <property type="term" value="F:metal ion binding"/>
    <property type="evidence" value="ECO:0007669"/>
    <property type="project" value="UniProtKB-KW"/>
</dbReference>
<evidence type="ECO:0000256" key="1">
    <source>
        <dbReference type="ARBA" id="ARBA00001973"/>
    </source>
</evidence>
<dbReference type="InterPro" id="IPR005103">
    <property type="entry name" value="AA9_LPMO"/>
</dbReference>
<dbReference type="EMBL" id="JAQGDS010000012">
    <property type="protein sequence ID" value="KAJ6256511.1"/>
    <property type="molecule type" value="Genomic_DNA"/>
</dbReference>
<dbReference type="Pfam" id="PF03443">
    <property type="entry name" value="AA9"/>
    <property type="match status" value="1"/>
</dbReference>
<comment type="caution">
    <text evidence="18">The sequence shown here is derived from an EMBL/GenBank/DDBJ whole genome shotgun (WGS) entry which is preliminary data.</text>
</comment>
<dbReference type="PANTHER" id="PTHR33353">
    <property type="entry name" value="PUTATIVE (AFU_ORTHOLOGUE AFUA_1G12560)-RELATED"/>
    <property type="match status" value="1"/>
</dbReference>
<name>A0AAD6NET4_DREDA</name>
<evidence type="ECO:0000256" key="14">
    <source>
        <dbReference type="ARBA" id="ARBA00047174"/>
    </source>
</evidence>
<dbReference type="InterPro" id="IPR049892">
    <property type="entry name" value="AA9"/>
</dbReference>
<dbReference type="CDD" id="cd21175">
    <property type="entry name" value="LPMO_AA9"/>
    <property type="match status" value="1"/>
</dbReference>
<accession>A0AAD6NET4</accession>
<feature type="chain" id="PRO_5042190473" description="lytic cellulose monooxygenase (C4-dehydrogenating)" evidence="16">
    <location>
        <begin position="18"/>
        <end position="532"/>
    </location>
</feature>
<keyword evidence="19" id="KW-1185">Reference proteome</keyword>
<keyword evidence="4" id="KW-0479">Metal-binding</keyword>
<feature type="region of interest" description="Disordered" evidence="15">
    <location>
        <begin position="382"/>
        <end position="417"/>
    </location>
</feature>
<evidence type="ECO:0000256" key="3">
    <source>
        <dbReference type="ARBA" id="ARBA00022525"/>
    </source>
</evidence>
<keyword evidence="8" id="KW-0503">Monooxygenase</keyword>
<sequence length="532" mass="56369">MKATLIAFFSAATTVMGHGYVQELLIGGQRYTGSLPFQDQYKKPVPDRIVQAFWENGNSFVDDVTSKDIACDKGAAPAKLVAPAFAGSEVTFFWTEWPASHKGPVITYLADCGGDCTTAVGSELNWFKIDEAGFLADGTWAAEQLIKNNNTWTVTLPSKIKNGQYLMRHEIIALHSAFDPKGAQFYPSCTNIEITGATGENTPDTVKIPGAYSVTDPGILINIYYPAVTNYTIPGPALYTEGGAAPKPAVSAPVSDPAATTSYPTLIPTATQGIFPTGSPAGTGVEAVPVVTDAPTPTEDDEEDEPEETIFVTSFVTVVAGQSVTMTATYTTDTGCDDEEDGSEPTPTPEQTMEPVACVDKTVTVTAEPVTVEKSVTVTVTETAGGAKPTSAPEPTSVESNSAEPTPIRPTSVEPIAPNPIPTDLPSGFTTIAFPSAAAVPTTAVAPIPSSVTSEAQPSGTGSPMNDYAKALTRRDCDDAFAICQRSYEGCVKRAKRSGMQTRSCEKFKRDICVDGLRECDARIWGSTYERR</sequence>
<evidence type="ECO:0000256" key="8">
    <source>
        <dbReference type="ARBA" id="ARBA00023033"/>
    </source>
</evidence>
<keyword evidence="7" id="KW-0186">Copper</keyword>
<keyword evidence="6" id="KW-0560">Oxidoreductase</keyword>
<feature type="domain" description="Auxiliary Activity family 9 catalytic" evidence="17">
    <location>
        <begin position="18"/>
        <end position="231"/>
    </location>
</feature>
<dbReference type="GO" id="GO:0005576">
    <property type="term" value="C:extracellular region"/>
    <property type="evidence" value="ECO:0007669"/>
    <property type="project" value="UniProtKB-SubCell"/>
</dbReference>
<evidence type="ECO:0000256" key="6">
    <source>
        <dbReference type="ARBA" id="ARBA00023002"/>
    </source>
</evidence>
<feature type="region of interest" description="Disordered" evidence="15">
    <location>
        <begin position="331"/>
        <end position="352"/>
    </location>
</feature>
<evidence type="ECO:0000256" key="15">
    <source>
        <dbReference type="SAM" id="MobiDB-lite"/>
    </source>
</evidence>
<feature type="compositionally biased region" description="Polar residues" evidence="15">
    <location>
        <begin position="393"/>
        <end position="404"/>
    </location>
</feature>
<dbReference type="PANTHER" id="PTHR33353:SF6">
    <property type="entry name" value="ENDOGLUCANASE IV"/>
    <property type="match status" value="1"/>
</dbReference>
<evidence type="ECO:0000256" key="11">
    <source>
        <dbReference type="ARBA" id="ARBA00023326"/>
    </source>
</evidence>
<feature type="signal peptide" evidence="16">
    <location>
        <begin position="1"/>
        <end position="17"/>
    </location>
</feature>